<evidence type="ECO:0000256" key="1">
    <source>
        <dbReference type="ARBA" id="ARBA00005854"/>
    </source>
</evidence>
<sequence>MSETSTSAAADIQPIIETQPERTDLPLAVMPVVVASMIPYFKENISLLHDVIRLRMYGDFTLDENTIVSRCQDADAVMVIGFHVTDSIFNRLTERVHVRCFAFGGTGVASYINLQAARERGVRVCNVVRYGDHAVAEHAFALLMELARHVGDPQPPSAMPAAGKAPTVTLCMAKRSDWWDSAASARCSPRMLQGFGMNVLVWNSHLDQNAVARLGVTPVDDMGDMFERSDIISLHMPLLAATKGIVTAQSLEHIKPGTLFINTARAEVIEQGALAKRLARGDVKAALDVFEHEPLPQDDPLRRVPGIILTPHVAWRNEEAYRNLTRQVFQSVASFATGSDFNAVVK</sequence>
<protein>
    <submittedName>
        <fullName evidence="7">D-3-phosphoglycerate dehydrogenase</fullName>
        <ecNumber evidence="7">1.1.1.95</ecNumber>
    </submittedName>
</protein>
<comment type="caution">
    <text evidence="7">The sequence shown here is derived from an EMBL/GenBank/DDBJ whole genome shotgun (WGS) entry which is preliminary data.</text>
</comment>
<dbReference type="InterPro" id="IPR006140">
    <property type="entry name" value="D-isomer_DH_NAD-bd"/>
</dbReference>
<keyword evidence="2 4" id="KW-0560">Oxidoreductase</keyword>
<keyword evidence="3" id="KW-0520">NAD</keyword>
<dbReference type="InterPro" id="IPR050857">
    <property type="entry name" value="D-2-hydroxyacid_DH"/>
</dbReference>
<dbReference type="EMBL" id="JGZT01000005">
    <property type="protein sequence ID" value="KFJ03473.1"/>
    <property type="molecule type" value="Genomic_DNA"/>
</dbReference>
<evidence type="ECO:0000256" key="2">
    <source>
        <dbReference type="ARBA" id="ARBA00023002"/>
    </source>
</evidence>
<dbReference type="Pfam" id="PF00389">
    <property type="entry name" value="2-Hacid_dh"/>
    <property type="match status" value="1"/>
</dbReference>
<dbReference type="Proteomes" id="UP000029003">
    <property type="component" value="Unassembled WGS sequence"/>
</dbReference>
<dbReference type="InterPro" id="IPR006139">
    <property type="entry name" value="D-isomer_2_OHA_DH_cat_dom"/>
</dbReference>
<proteinExistence type="inferred from homology"/>
<dbReference type="RefSeq" id="WP_238556399.1">
    <property type="nucleotide sequence ID" value="NZ_JGZT01000005.1"/>
</dbReference>
<dbReference type="AlphaFoldDB" id="A0A087E6S2"/>
<dbReference type="PANTHER" id="PTHR42789">
    <property type="entry name" value="D-ISOMER SPECIFIC 2-HYDROXYACID DEHYDROGENASE FAMILY PROTEIN (AFU_ORTHOLOGUE AFUA_6G10090)"/>
    <property type="match status" value="1"/>
</dbReference>
<accession>A0A087E6S2</accession>
<evidence type="ECO:0000259" key="5">
    <source>
        <dbReference type="Pfam" id="PF00389"/>
    </source>
</evidence>
<dbReference type="EC" id="1.1.1.95" evidence="7"/>
<feature type="domain" description="D-isomer specific 2-hydroxyacid dehydrogenase catalytic" evidence="5">
    <location>
        <begin position="42"/>
        <end position="345"/>
    </location>
</feature>
<evidence type="ECO:0000313" key="7">
    <source>
        <dbReference type="EMBL" id="KFJ03473.1"/>
    </source>
</evidence>
<dbReference type="Gene3D" id="3.40.50.720">
    <property type="entry name" value="NAD(P)-binding Rossmann-like Domain"/>
    <property type="match status" value="3"/>
</dbReference>
<dbReference type="Pfam" id="PF02826">
    <property type="entry name" value="2-Hacid_dh_C"/>
    <property type="match status" value="1"/>
</dbReference>
<name>A0A087E6S2_9BIFI</name>
<dbReference type="SUPFAM" id="SSF52283">
    <property type="entry name" value="Formate/glycerate dehydrogenase catalytic domain-like"/>
    <property type="match status" value="1"/>
</dbReference>
<evidence type="ECO:0000259" key="6">
    <source>
        <dbReference type="Pfam" id="PF02826"/>
    </source>
</evidence>
<gene>
    <name evidence="7" type="ORF">THER5_1864</name>
</gene>
<organism evidence="7 8">
    <name type="scientific">Bifidobacterium thermacidophilum subsp. thermacidophilum</name>
    <dbReference type="NCBI Taxonomy" id="79262"/>
    <lineage>
        <taxon>Bacteria</taxon>
        <taxon>Bacillati</taxon>
        <taxon>Actinomycetota</taxon>
        <taxon>Actinomycetes</taxon>
        <taxon>Bifidobacteriales</taxon>
        <taxon>Bifidobacteriaceae</taxon>
        <taxon>Bifidobacterium</taxon>
    </lineage>
</organism>
<feature type="domain" description="D-isomer specific 2-hydroxyacid dehydrogenase NAD-binding" evidence="6">
    <location>
        <begin position="190"/>
        <end position="314"/>
    </location>
</feature>
<reference evidence="7 8" key="1">
    <citation type="submission" date="2014-03" db="EMBL/GenBank/DDBJ databases">
        <title>Genomics of Bifidobacteria.</title>
        <authorList>
            <person name="Ventura M."/>
            <person name="Milani C."/>
            <person name="Lugli G.A."/>
        </authorList>
    </citation>
    <scope>NUCLEOTIDE SEQUENCE [LARGE SCALE GENOMIC DNA]</scope>
    <source>
        <strain evidence="7 8">LMG 21395</strain>
    </source>
</reference>
<dbReference type="InterPro" id="IPR036291">
    <property type="entry name" value="NAD(P)-bd_dom_sf"/>
</dbReference>
<comment type="similarity">
    <text evidence="1 4">Belongs to the D-isomer specific 2-hydroxyacid dehydrogenase family.</text>
</comment>
<evidence type="ECO:0000313" key="8">
    <source>
        <dbReference type="Proteomes" id="UP000029003"/>
    </source>
</evidence>
<dbReference type="GO" id="GO:0051287">
    <property type="term" value="F:NAD binding"/>
    <property type="evidence" value="ECO:0007669"/>
    <property type="project" value="InterPro"/>
</dbReference>
<evidence type="ECO:0000256" key="3">
    <source>
        <dbReference type="ARBA" id="ARBA00023027"/>
    </source>
</evidence>
<dbReference type="SUPFAM" id="SSF51735">
    <property type="entry name" value="NAD(P)-binding Rossmann-fold domains"/>
    <property type="match status" value="1"/>
</dbReference>
<dbReference type="GO" id="GO:0004617">
    <property type="term" value="F:phosphoglycerate dehydrogenase activity"/>
    <property type="evidence" value="ECO:0007669"/>
    <property type="project" value="UniProtKB-EC"/>
</dbReference>
<evidence type="ECO:0000256" key="4">
    <source>
        <dbReference type="RuleBase" id="RU003719"/>
    </source>
</evidence>
<dbReference type="PANTHER" id="PTHR42789:SF1">
    <property type="entry name" value="D-ISOMER SPECIFIC 2-HYDROXYACID DEHYDROGENASE FAMILY PROTEIN (AFU_ORTHOLOGUE AFUA_6G10090)"/>
    <property type="match status" value="1"/>
</dbReference>